<dbReference type="Gene3D" id="1.10.238.10">
    <property type="entry name" value="EF-hand"/>
    <property type="match status" value="8"/>
</dbReference>
<feature type="domain" description="EF-hand" evidence="6">
    <location>
        <begin position="1918"/>
        <end position="1953"/>
    </location>
</feature>
<feature type="domain" description="EF-hand" evidence="6">
    <location>
        <begin position="907"/>
        <end position="926"/>
    </location>
</feature>
<dbReference type="Pfam" id="PF13202">
    <property type="entry name" value="EF-hand_5"/>
    <property type="match status" value="3"/>
</dbReference>
<feature type="domain" description="EF-hand" evidence="6">
    <location>
        <begin position="309"/>
        <end position="344"/>
    </location>
</feature>
<dbReference type="GO" id="GO:0005509">
    <property type="term" value="F:calcium ion binding"/>
    <property type="evidence" value="ECO:0007669"/>
    <property type="project" value="InterPro"/>
</dbReference>
<feature type="region of interest" description="Disordered" evidence="5">
    <location>
        <begin position="175"/>
        <end position="204"/>
    </location>
</feature>
<keyword evidence="1" id="KW-0479">Metal-binding</keyword>
<dbReference type="SUPFAM" id="SSF47473">
    <property type="entry name" value="EF-hand"/>
    <property type="match status" value="5"/>
</dbReference>
<evidence type="ECO:0000313" key="7">
    <source>
        <dbReference type="EMBL" id="GMI40326.1"/>
    </source>
</evidence>
<dbReference type="InterPro" id="IPR002048">
    <property type="entry name" value="EF_hand_dom"/>
</dbReference>
<organism evidence="7 8">
    <name type="scientific">Triparma columacea</name>
    <dbReference type="NCBI Taxonomy" id="722753"/>
    <lineage>
        <taxon>Eukaryota</taxon>
        <taxon>Sar</taxon>
        <taxon>Stramenopiles</taxon>
        <taxon>Ochrophyta</taxon>
        <taxon>Bolidophyceae</taxon>
        <taxon>Parmales</taxon>
        <taxon>Triparmaceae</taxon>
        <taxon>Triparma</taxon>
    </lineage>
</organism>
<keyword evidence="8" id="KW-1185">Reference proteome</keyword>
<protein>
    <recommendedName>
        <fullName evidence="6">EF-hand domain-containing protein</fullName>
    </recommendedName>
</protein>
<feature type="compositionally biased region" description="Polar residues" evidence="5">
    <location>
        <begin position="40"/>
        <end position="51"/>
    </location>
</feature>
<feature type="domain" description="EF-hand" evidence="6">
    <location>
        <begin position="1790"/>
        <end position="1825"/>
    </location>
</feature>
<evidence type="ECO:0000256" key="2">
    <source>
        <dbReference type="ARBA" id="ARBA00022737"/>
    </source>
</evidence>
<sequence length="2291" mass="255466">MLNFAAHYFSSLPMLREDVPQRSDQPLSSLNSNNRRKRLTNQSRTWSTPTSVHVGGSYEEKIKHKRVKKRSKDALMLKDSSYRPKFNPQRHGFPSPATHVTLRVLDASQGISFGSVSLRCTSTLSDIRNLMEDGDSSAFVFVHPEGGERRVKVKDEKHVMVGLYAPQITAVLEPPQQQLPPLGGSSNQESPPGSAEKKKMKKRSLGSFSEKEIYNVVRYLDSNGDGSIAFDELEVAFRKSRRSKAASKLKARGRRVLSRIKLLIKDLEISIEQWFDMMDSAGSADGNGSISSIELRKGLKLLVGKRRQFTENEIVDLIRYMDPNADGDLTLEEVKDAVARSQEDDSEAVKMLEENHRVLCKLEEHMKKKGIRLVDLFEDMDSGGDKLLSPDELSEGLKTIADPSKRGRLNPPVMSKDRKDFNPKKPLQPKTPGHVNINVVILNDDESLLHVREAMRIRSPAVRERKKKTERKPMQPRFLDITDEEIDLFKDQIGRLLSYPINYDTLNKALRSIPQISGVLTYTEECWDKIQQDIVQKLHDAEMGSIRLEEDDLDKIVRFLDPNNDGEIDLEELINAFRLVRRGKTGIKRREQILEDLKNKKAVTRFDALAEKGRILLEKQAREKEEEKSKKDQLEAKKKGQEGKMISRMEREVKKYEDRKRKESELKIKSRRKNSMAAQAEMNPEAAANFPTASNEALEVTQAEKAEKESFGGFENFEIDVAVAYMDPGGDNEISLEELMDAFRRSRRAKAVEKTTVKGRKVLNRVLRMIKYLGLPMDDFFNIIDGAGKSDGSVSMKELKIGVKELSNMCKQKLSANYKSDEVMEKATVAYRELSQSEAVLIMKVADPSGDGELTMEEFKRAIEDSKELTQAQRIEARVGGVFSKLEKLMKDKGLRLQDLFLMFGGGDGTITGDELKEGLKRLGEPSAKARSEEKRALKAALRKKGEDEQKRAEVLNEIHAIEEAERSGAASVLREFEKLMAEKGSKISDVFRTIDKSGDGLISREELKDGLKLLATPCPSAVFAQKKALERELAVHQKEVKKRAELRHFLTRMHEANESGAAQVIERLEIFLRNNQMRVGDLFKSIDKSGDGALDAEELKEALDSVNLKFSEEEIGCLLAYLDSDGGGLLEASELNFAIRQYRRFRWEAQTHDFSLDHRAPLFEEYQNMEEIFHSSSVFDSRLSENDVVVGLKRLRGDDKIDGMMVYTKQETKALRRAVDKLADFVVQKEVNLSKALKAKEAQHGEHHHHDHVKIEDFENFLEACRLDPFKGEGSTAGFLSGPFDDGSVMSLDQSLGSLGSVETLGTTDTMGTLGTLGTAGTAETGKYGFSVTDEEGFAAVADFLDGGDGEIDIKELEEAFRIARRSKQEEEIKLQGERLMKRLRKLLEYKNMTLDKFVQLMDSATGKSTSGLSIGDGNVTTREFTVGLQNMVASLDKKHKNLRFSSKDIGKIVRYIDPSGSGNMSSGMMKAAFFSNETAEELRARIEMEARAENENEIDPMDVVDTFAEDIIVPKKDGISMDDILLLISSIDETEDGDVDLAELENMFRTSRRATAQKRLDEKAMKVLRRVKKLMAKLGLSLEHFFERLDGSGSAAGNGVVSGKELKQGLQILCGEAKVGGFNENDLVFLIRFLDPSGEGDLTIDELVQGMEKAAGIEVEMSGVGGMGEAERKAMEHRNKVTAVISKLEEFMKGRGMRLSDLFYWLDRSGDGSLSVTELRGGLERLVFGQSTEDRMQAMKLLIEARAKEKVETETRMRDQKEREAKLNKLNSSGAGDVLRGLEVLMKDKGLRIHDVFHLIDESGDGSISREELIVGLGKLIKPGKGVAAGRLAKQKRRAREEKEMAERRRQQNIFLGKIEEASRVGADVVVKKLERFMRKRQMKLSDLFQTLDRGGDGSLTAEELQEALEKEGLLLPDEEILNLMDYLDKGGDGEIDAKELNEAIKLQRRFAWEEKNRGQVVFTDAEIELLLRLISHGGHHKIVKVGHIEDQVKKSMMRRGVAGRAVEVGDINIPMRIGGEEEVEDEVLVERKGREEGEGGEAGYDDVLAIGPPAALRPGTSQSRDSLGTRGASRGTSRGASRGGGSRMASRGGMAAVGSGGDDMVIVEAPQEEEKGLEEGVAESYLEGLYVRAVEERAIRDSKTREVVEGYLSSLYGEVTNEMGGGGGGWEEQPVLPPPVDMSVEAAAPRPVTAPSGAFEFDLAGGSWSQTFGNTMQAGAVKTPKNMNDIGAAASEVTDFTEVETLKKAVEDKDRTIEELIREVERLREMGRGEGSVVSEMTMGTVDM</sequence>
<name>A0A9W7L8F4_9STRA</name>
<feature type="domain" description="EF-hand" evidence="6">
    <location>
        <begin position="1882"/>
        <end position="1917"/>
    </location>
</feature>
<gene>
    <name evidence="7" type="ORF">TrCOL_g87</name>
</gene>
<evidence type="ECO:0000256" key="3">
    <source>
        <dbReference type="ARBA" id="ARBA00022837"/>
    </source>
</evidence>
<dbReference type="CDD" id="cd00051">
    <property type="entry name" value="EFh"/>
    <property type="match status" value="3"/>
</dbReference>
<keyword evidence="3" id="KW-0106">Calcium</keyword>
<feature type="domain" description="EF-hand" evidence="6">
    <location>
        <begin position="1075"/>
        <end position="1110"/>
    </location>
</feature>
<feature type="compositionally biased region" description="Low complexity" evidence="5">
    <location>
        <begin position="676"/>
        <end position="689"/>
    </location>
</feature>
<dbReference type="InterPro" id="IPR018247">
    <property type="entry name" value="EF_Hand_1_Ca_BS"/>
</dbReference>
<dbReference type="EMBL" id="BRYA01000124">
    <property type="protein sequence ID" value="GMI40326.1"/>
    <property type="molecule type" value="Genomic_DNA"/>
</dbReference>
<dbReference type="InterPro" id="IPR011992">
    <property type="entry name" value="EF-hand-dom_pair"/>
</dbReference>
<keyword evidence="4" id="KW-0175">Coiled coil</keyword>
<keyword evidence="2" id="KW-0677">Repeat</keyword>
<feature type="region of interest" description="Disordered" evidence="5">
    <location>
        <begin position="2033"/>
        <end position="2103"/>
    </location>
</feature>
<feature type="region of interest" description="Disordered" evidence="5">
    <location>
        <begin position="20"/>
        <end position="52"/>
    </location>
</feature>
<comment type="caution">
    <text evidence="7">The sequence shown here is derived from an EMBL/GenBank/DDBJ whole genome shotgun (WGS) entry which is preliminary data.</text>
</comment>
<feature type="domain" description="EF-hand" evidence="6">
    <location>
        <begin position="548"/>
        <end position="583"/>
    </location>
</feature>
<feature type="domain" description="EF-hand" evidence="6">
    <location>
        <begin position="208"/>
        <end position="243"/>
    </location>
</feature>
<proteinExistence type="predicted"/>
<evidence type="ECO:0000256" key="4">
    <source>
        <dbReference type="SAM" id="Coils"/>
    </source>
</evidence>
<feature type="compositionally biased region" description="Polar residues" evidence="5">
    <location>
        <begin position="22"/>
        <end position="33"/>
    </location>
</feature>
<feature type="domain" description="EF-hand" evidence="6">
    <location>
        <begin position="834"/>
        <end position="869"/>
    </location>
</feature>
<evidence type="ECO:0000256" key="1">
    <source>
        <dbReference type="ARBA" id="ARBA00022723"/>
    </source>
</evidence>
<feature type="compositionally biased region" description="Low complexity" evidence="5">
    <location>
        <begin position="2090"/>
        <end position="2099"/>
    </location>
</feature>
<dbReference type="PANTHER" id="PTHR34524">
    <property type="entry name" value="CALCYPHOSIN"/>
    <property type="match status" value="1"/>
</dbReference>
<evidence type="ECO:0000313" key="8">
    <source>
        <dbReference type="Proteomes" id="UP001165065"/>
    </source>
</evidence>
<evidence type="ECO:0000259" key="6">
    <source>
        <dbReference type="PROSITE" id="PS50222"/>
    </source>
</evidence>
<feature type="region of interest" description="Disordered" evidence="5">
    <location>
        <begin position="402"/>
        <end position="432"/>
    </location>
</feature>
<dbReference type="SMART" id="SM00054">
    <property type="entry name" value="EFh"/>
    <property type="match status" value="16"/>
</dbReference>
<dbReference type="PANTHER" id="PTHR34524:SF6">
    <property type="entry name" value="CALCYPHOSINE LIKE"/>
    <property type="match status" value="1"/>
</dbReference>
<evidence type="ECO:0000256" key="5">
    <source>
        <dbReference type="SAM" id="MobiDB-lite"/>
    </source>
</evidence>
<feature type="region of interest" description="Disordered" evidence="5">
    <location>
        <begin position="621"/>
        <end position="691"/>
    </location>
</feature>
<feature type="coiled-coil region" evidence="4">
    <location>
        <begin position="2246"/>
        <end position="2273"/>
    </location>
</feature>
<feature type="compositionally biased region" description="Basic and acidic residues" evidence="5">
    <location>
        <begin position="621"/>
        <end position="668"/>
    </location>
</feature>
<dbReference type="InterPro" id="IPR051581">
    <property type="entry name" value="Ca-bind"/>
</dbReference>
<dbReference type="Pfam" id="PF13499">
    <property type="entry name" value="EF-hand_7"/>
    <property type="match status" value="1"/>
</dbReference>
<accession>A0A9W7L8F4</accession>
<dbReference type="OrthoDB" id="26525at2759"/>
<dbReference type="Proteomes" id="UP001165065">
    <property type="component" value="Unassembled WGS sequence"/>
</dbReference>
<dbReference type="Pfam" id="PF13833">
    <property type="entry name" value="EF-hand_8"/>
    <property type="match status" value="3"/>
</dbReference>
<dbReference type="PROSITE" id="PS50222">
    <property type="entry name" value="EF_HAND_2"/>
    <property type="match status" value="11"/>
</dbReference>
<feature type="domain" description="EF-hand" evidence="6">
    <location>
        <begin position="983"/>
        <end position="1018"/>
    </location>
</feature>
<feature type="domain" description="EF-hand" evidence="6">
    <location>
        <begin position="368"/>
        <end position="403"/>
    </location>
</feature>
<feature type="compositionally biased region" description="Low complexity" evidence="5">
    <location>
        <begin position="2071"/>
        <end position="2083"/>
    </location>
</feature>
<reference evidence="8" key="1">
    <citation type="journal article" date="2023" name="Commun. Biol.">
        <title>Genome analysis of Parmales, the sister group of diatoms, reveals the evolutionary specialization of diatoms from phago-mixotrophs to photoautotrophs.</title>
        <authorList>
            <person name="Ban H."/>
            <person name="Sato S."/>
            <person name="Yoshikawa S."/>
            <person name="Yamada K."/>
            <person name="Nakamura Y."/>
            <person name="Ichinomiya M."/>
            <person name="Sato N."/>
            <person name="Blanc-Mathieu R."/>
            <person name="Endo H."/>
            <person name="Kuwata A."/>
            <person name="Ogata H."/>
        </authorList>
    </citation>
    <scope>NUCLEOTIDE SEQUENCE [LARGE SCALE GENOMIC DNA]</scope>
</reference>
<dbReference type="PROSITE" id="PS00018">
    <property type="entry name" value="EF_HAND_1"/>
    <property type="match status" value="10"/>
</dbReference>